<dbReference type="RefSeq" id="WP_209810598.1">
    <property type="nucleotide sequence ID" value="NZ_JAGGKT010000007.1"/>
</dbReference>
<evidence type="ECO:0000256" key="1">
    <source>
        <dbReference type="ARBA" id="ARBA00022741"/>
    </source>
</evidence>
<dbReference type="InterPro" id="IPR001650">
    <property type="entry name" value="Helicase_C-like"/>
</dbReference>
<dbReference type="Pfam" id="PF04851">
    <property type="entry name" value="ResIII"/>
    <property type="match status" value="1"/>
</dbReference>
<evidence type="ECO:0000256" key="2">
    <source>
        <dbReference type="ARBA" id="ARBA00022840"/>
    </source>
</evidence>
<reference evidence="6 7" key="1">
    <citation type="submission" date="2021-03" db="EMBL/GenBank/DDBJ databases">
        <title>Genomic Encyclopedia of Type Strains, Phase IV (KMG-IV): sequencing the most valuable type-strain genomes for metagenomic binning, comparative biology and taxonomic classification.</title>
        <authorList>
            <person name="Goeker M."/>
        </authorList>
    </citation>
    <scope>NUCLEOTIDE SEQUENCE [LARGE SCALE GENOMIC DNA]</scope>
    <source>
        <strain evidence="6 7">DSM 24738</strain>
    </source>
</reference>
<dbReference type="PANTHER" id="PTHR30580:SF1">
    <property type="entry name" value="COMF OPERON PROTEIN 1"/>
    <property type="match status" value="1"/>
</dbReference>
<feature type="domain" description="Helicase C-terminal" evidence="5">
    <location>
        <begin position="383"/>
        <end position="529"/>
    </location>
</feature>
<protein>
    <submittedName>
        <fullName evidence="6">Competence protein ComFA</fullName>
    </submittedName>
</protein>
<proteinExistence type="predicted"/>
<dbReference type="InterPro" id="IPR027417">
    <property type="entry name" value="P-loop_NTPase"/>
</dbReference>
<evidence type="ECO:0000313" key="6">
    <source>
        <dbReference type="EMBL" id="MBP1932549.1"/>
    </source>
</evidence>
<dbReference type="Pfam" id="PF00271">
    <property type="entry name" value="Helicase_C"/>
    <property type="match status" value="1"/>
</dbReference>
<name>A0ABS4GQK7_9BACL</name>
<evidence type="ECO:0000259" key="5">
    <source>
        <dbReference type="PROSITE" id="PS51194"/>
    </source>
</evidence>
<feature type="domain" description="Helicase ATP-binding" evidence="4">
    <location>
        <begin position="204"/>
        <end position="356"/>
    </location>
</feature>
<organism evidence="6 7">
    <name type="scientific">Ammoniphilus resinae</name>
    <dbReference type="NCBI Taxonomy" id="861532"/>
    <lineage>
        <taxon>Bacteria</taxon>
        <taxon>Bacillati</taxon>
        <taxon>Bacillota</taxon>
        <taxon>Bacilli</taxon>
        <taxon>Bacillales</taxon>
        <taxon>Paenibacillaceae</taxon>
        <taxon>Aneurinibacillus group</taxon>
        <taxon>Ammoniphilus</taxon>
    </lineage>
</organism>
<sequence>MNFFSYEINGRRYLSRDLSFDLLFWSAEGYEGAGIEQTTEPASLAHLEMTKKRKGSVHPITTAPHSSLRLKQAKHAATYIPRGRALLAEELETFLSIAWEEAIQLLHLQGEVEILPGVSLKHQRCNRCGSTEILPLGSCASCGQVCAYCPSCLQMGRAKACTPLFYIHDPEPEGEWKGGVQQGFLNWKGTLTPAQQEAADEAVTVLKREGDGLLIWAVCGAGKTEVVFTPMDEALRLGRKVMLATPRKDVVIELAPRIQEAFPTCKVIALHGKSTQKWDEAAITLATTHQAMRFYQKFDLVILDEVDAFPYHGNPILYRAVERAKKPTGNILYLSATPPRYLLRKIPHVKIPARFHRKPLAVPQVLYDYKLVKRIKNQTPIPYIPVIMEFLYRENRQALVFVPYIEWVELVVAQLAGIWEAVEGTHSRDRDREEKVQRFRRGEIRVLVTTTILERGVTIPKTDVVVIHADSTIFDEASLVQMSGRTGRSSLDPIGHVIFLAAEKTRAIKKAVKQIQTMNRTAKKRGLIE</sequence>
<keyword evidence="3" id="KW-0238">DNA-binding</keyword>
<evidence type="ECO:0000256" key="3">
    <source>
        <dbReference type="ARBA" id="ARBA00023125"/>
    </source>
</evidence>
<gene>
    <name evidence="6" type="ORF">J2Z37_002557</name>
</gene>
<keyword evidence="2" id="KW-0067">ATP-binding</keyword>
<dbReference type="PANTHER" id="PTHR30580">
    <property type="entry name" value="PRIMOSOMAL PROTEIN N"/>
    <property type="match status" value="1"/>
</dbReference>
<dbReference type="PROSITE" id="PS51192">
    <property type="entry name" value="HELICASE_ATP_BIND_1"/>
    <property type="match status" value="1"/>
</dbReference>
<dbReference type="SMART" id="SM00487">
    <property type="entry name" value="DEXDc"/>
    <property type="match status" value="1"/>
</dbReference>
<dbReference type="PROSITE" id="PS51194">
    <property type="entry name" value="HELICASE_CTER"/>
    <property type="match status" value="1"/>
</dbReference>
<comment type="caution">
    <text evidence="6">The sequence shown here is derived from an EMBL/GenBank/DDBJ whole genome shotgun (WGS) entry which is preliminary data.</text>
</comment>
<dbReference type="SMART" id="SM00490">
    <property type="entry name" value="HELICc"/>
    <property type="match status" value="1"/>
</dbReference>
<keyword evidence="7" id="KW-1185">Reference proteome</keyword>
<dbReference type="SUPFAM" id="SSF52540">
    <property type="entry name" value="P-loop containing nucleoside triphosphate hydrolases"/>
    <property type="match status" value="1"/>
</dbReference>
<dbReference type="Gene3D" id="3.40.50.300">
    <property type="entry name" value="P-loop containing nucleotide triphosphate hydrolases"/>
    <property type="match status" value="2"/>
</dbReference>
<keyword evidence="1" id="KW-0547">Nucleotide-binding</keyword>
<dbReference type="Proteomes" id="UP001519343">
    <property type="component" value="Unassembled WGS sequence"/>
</dbReference>
<dbReference type="EMBL" id="JAGGKT010000007">
    <property type="protein sequence ID" value="MBP1932549.1"/>
    <property type="molecule type" value="Genomic_DNA"/>
</dbReference>
<dbReference type="InterPro" id="IPR006935">
    <property type="entry name" value="Helicase/UvrB_N"/>
</dbReference>
<evidence type="ECO:0000313" key="7">
    <source>
        <dbReference type="Proteomes" id="UP001519343"/>
    </source>
</evidence>
<accession>A0ABS4GQK7</accession>
<evidence type="ECO:0000259" key="4">
    <source>
        <dbReference type="PROSITE" id="PS51192"/>
    </source>
</evidence>
<dbReference type="InterPro" id="IPR014001">
    <property type="entry name" value="Helicase_ATP-bd"/>
</dbReference>